<comment type="similarity">
    <text evidence="3">Belongs to the GLE1 family.</text>
</comment>
<evidence type="ECO:0000256" key="13">
    <source>
        <dbReference type="ARBA" id="ARBA00026227"/>
    </source>
</evidence>
<evidence type="ECO:0000256" key="11">
    <source>
        <dbReference type="ARBA" id="ARBA00023242"/>
    </source>
</evidence>
<dbReference type="PANTHER" id="PTHR12960">
    <property type="entry name" value="GLE-1-RELATED"/>
    <property type="match status" value="1"/>
</dbReference>
<proteinExistence type="inferred from homology"/>
<gene>
    <name evidence="16" type="ORF">NP493_239g02021</name>
</gene>
<keyword evidence="9" id="KW-0175">Coiled coil</keyword>
<dbReference type="GO" id="GO:0005543">
    <property type="term" value="F:phospholipid binding"/>
    <property type="evidence" value="ECO:0007669"/>
    <property type="project" value="TreeGrafter"/>
</dbReference>
<evidence type="ECO:0000256" key="10">
    <source>
        <dbReference type="ARBA" id="ARBA00023132"/>
    </source>
</evidence>
<evidence type="ECO:0000256" key="1">
    <source>
        <dbReference type="ARBA" id="ARBA00004496"/>
    </source>
</evidence>
<dbReference type="GO" id="GO:0031369">
    <property type="term" value="F:translation initiation factor binding"/>
    <property type="evidence" value="ECO:0007669"/>
    <property type="project" value="TreeGrafter"/>
</dbReference>
<dbReference type="FunFam" id="1.25.40.510:FF:000001">
    <property type="entry name" value="Nucleoporin GLE1 isoform 1"/>
    <property type="match status" value="1"/>
</dbReference>
<dbReference type="Proteomes" id="UP001209878">
    <property type="component" value="Unassembled WGS sequence"/>
</dbReference>
<evidence type="ECO:0000256" key="2">
    <source>
        <dbReference type="ARBA" id="ARBA00004567"/>
    </source>
</evidence>
<keyword evidence="7" id="KW-0653">Protein transport</keyword>
<keyword evidence="10" id="KW-0906">Nuclear pore complex</keyword>
<evidence type="ECO:0000256" key="7">
    <source>
        <dbReference type="ARBA" id="ARBA00022927"/>
    </source>
</evidence>
<evidence type="ECO:0000256" key="3">
    <source>
        <dbReference type="ARBA" id="ARBA00011056"/>
    </source>
</evidence>
<evidence type="ECO:0000313" key="17">
    <source>
        <dbReference type="Proteomes" id="UP001209878"/>
    </source>
</evidence>
<keyword evidence="5" id="KW-0963">Cytoplasm</keyword>
<keyword evidence="6" id="KW-0509">mRNA transport</keyword>
<dbReference type="GO" id="GO:0000822">
    <property type="term" value="F:inositol hexakisphosphate binding"/>
    <property type="evidence" value="ECO:0007669"/>
    <property type="project" value="TreeGrafter"/>
</dbReference>
<dbReference type="InterPro" id="IPR038506">
    <property type="entry name" value="GLE1-like_sf"/>
</dbReference>
<evidence type="ECO:0000256" key="14">
    <source>
        <dbReference type="ARBA" id="ARBA00029983"/>
    </source>
</evidence>
<dbReference type="GO" id="GO:0015031">
    <property type="term" value="P:protein transport"/>
    <property type="evidence" value="ECO:0007669"/>
    <property type="project" value="UniProtKB-KW"/>
</dbReference>
<dbReference type="EMBL" id="JAODUO010000239">
    <property type="protein sequence ID" value="KAK2185347.1"/>
    <property type="molecule type" value="Genomic_DNA"/>
</dbReference>
<dbReference type="GO" id="GO:0005737">
    <property type="term" value="C:cytoplasm"/>
    <property type="evidence" value="ECO:0007669"/>
    <property type="project" value="UniProtKB-SubCell"/>
</dbReference>
<evidence type="ECO:0000256" key="6">
    <source>
        <dbReference type="ARBA" id="ARBA00022816"/>
    </source>
</evidence>
<keyword evidence="11" id="KW-0539">Nucleus</keyword>
<protein>
    <recommendedName>
        <fullName evidence="13">mRNA export factor GLE1</fullName>
    </recommendedName>
    <alternativeName>
        <fullName evidence="15">GLE1 RNA export mediator</fullName>
    </alternativeName>
    <alternativeName>
        <fullName evidence="14">Nucleoporin GLE1</fullName>
    </alternativeName>
</protein>
<comment type="subcellular location">
    <subcellularLocation>
        <location evidence="1">Cytoplasm</location>
    </subcellularLocation>
    <subcellularLocation>
        <location evidence="2">Nucleus</location>
        <location evidence="2">Nuclear pore complex</location>
    </subcellularLocation>
</comment>
<comment type="caution">
    <text evidence="16">The sequence shown here is derived from an EMBL/GenBank/DDBJ whole genome shotgun (WGS) entry which is preliminary data.</text>
</comment>
<reference evidence="16" key="1">
    <citation type="journal article" date="2023" name="Mol. Biol. Evol.">
        <title>Third-Generation Sequencing Reveals the Adaptive Role of the Epigenome in Three Deep-Sea Polychaetes.</title>
        <authorList>
            <person name="Perez M."/>
            <person name="Aroh O."/>
            <person name="Sun Y."/>
            <person name="Lan Y."/>
            <person name="Juniper S.K."/>
            <person name="Young C.R."/>
            <person name="Angers B."/>
            <person name="Qian P.Y."/>
        </authorList>
    </citation>
    <scope>NUCLEOTIDE SEQUENCE</scope>
    <source>
        <strain evidence="16">R07B-5</strain>
    </source>
</reference>
<dbReference type="PANTHER" id="PTHR12960:SF0">
    <property type="entry name" value="MRNA EXPORT FACTOR GLE1"/>
    <property type="match status" value="1"/>
</dbReference>
<comment type="function">
    <text evidence="12">Required for the export of mRNAs containing poly(A) tails from the nucleus into the cytoplasm. May be involved in the terminal step of the mRNA transport through the nuclear pore complex (NPC).</text>
</comment>
<evidence type="ECO:0000256" key="9">
    <source>
        <dbReference type="ARBA" id="ARBA00023054"/>
    </source>
</evidence>
<dbReference type="GO" id="GO:0016973">
    <property type="term" value="P:poly(A)+ mRNA export from nucleus"/>
    <property type="evidence" value="ECO:0007669"/>
    <property type="project" value="InterPro"/>
</dbReference>
<keyword evidence="8" id="KW-0811">Translocation</keyword>
<evidence type="ECO:0000256" key="12">
    <source>
        <dbReference type="ARBA" id="ARBA00024680"/>
    </source>
</evidence>
<accession>A0AAD9NZI0</accession>
<evidence type="ECO:0000256" key="8">
    <source>
        <dbReference type="ARBA" id="ARBA00023010"/>
    </source>
</evidence>
<name>A0AAD9NZI0_RIDPI</name>
<sequence>MYPQYPCIVCVEVYPQYPCIVCVEVYPQYPCIVCVEVYPQYPCIVCVEVYPQYPCIVCVEVLCAPEDAFEVYQTLQTRLSEVEQQETAITGNVQLKRYRFDLQKAINTPVNAIAATSGSHLRDKLQRIIALLSGHQVDVGSKRVSAADHPVAIAFCSNLFASKIVKQGDEQISSNHESAFPVAAVAIGVWCECPAVGELLLAHFHRRCPYLVPYHVPKKEGQTSEQYYRSIGYKHEDGEVEKQDKFLKRMSGIMRLYAAIIISPPPGVRRHHSSHPHGLEHGWAWLTRVTNMQPWPDITATLLFDFLEVTGHAFVKTYGQQFNKLLQVIVTEFVPKLHQVSPAGAGGPVARLESFLEKCIKLRHIQPPQGLLPAHFWQT</sequence>
<keyword evidence="4" id="KW-0813">Transport</keyword>
<dbReference type="Gene3D" id="1.25.40.510">
    <property type="entry name" value="GLE1-like"/>
    <property type="match status" value="1"/>
</dbReference>
<evidence type="ECO:0000256" key="15">
    <source>
        <dbReference type="ARBA" id="ARBA00030897"/>
    </source>
</evidence>
<evidence type="ECO:0000313" key="16">
    <source>
        <dbReference type="EMBL" id="KAK2185347.1"/>
    </source>
</evidence>
<dbReference type="InterPro" id="IPR012476">
    <property type="entry name" value="GLE1"/>
</dbReference>
<organism evidence="16 17">
    <name type="scientific">Ridgeia piscesae</name>
    <name type="common">Tubeworm</name>
    <dbReference type="NCBI Taxonomy" id="27915"/>
    <lineage>
        <taxon>Eukaryota</taxon>
        <taxon>Metazoa</taxon>
        <taxon>Spiralia</taxon>
        <taxon>Lophotrochozoa</taxon>
        <taxon>Annelida</taxon>
        <taxon>Polychaeta</taxon>
        <taxon>Sedentaria</taxon>
        <taxon>Canalipalpata</taxon>
        <taxon>Sabellida</taxon>
        <taxon>Siboglinidae</taxon>
        <taxon>Ridgeia</taxon>
    </lineage>
</organism>
<keyword evidence="17" id="KW-1185">Reference proteome</keyword>
<dbReference type="GO" id="GO:0044614">
    <property type="term" value="C:nuclear pore cytoplasmic filaments"/>
    <property type="evidence" value="ECO:0007669"/>
    <property type="project" value="TreeGrafter"/>
</dbReference>
<evidence type="ECO:0000256" key="4">
    <source>
        <dbReference type="ARBA" id="ARBA00022448"/>
    </source>
</evidence>
<dbReference type="AlphaFoldDB" id="A0AAD9NZI0"/>
<evidence type="ECO:0000256" key="5">
    <source>
        <dbReference type="ARBA" id="ARBA00022490"/>
    </source>
</evidence>
<dbReference type="Pfam" id="PF07817">
    <property type="entry name" value="GLE1"/>
    <property type="match status" value="1"/>
</dbReference>